<keyword evidence="3" id="KW-1185">Reference proteome</keyword>
<sequence>MGSAIINIATLSTLFKIHYSLFKTHHSSNFHVLSVNELIIIKLVDSSLILMTYSQVFRLLAKRIVNARLPRVRPGNITMKTGFLAGSINCYKILREPLGGWMISFLIGLPLTGVELKRMEQILLFHSIRRIHCVVGRVEHCQVAYISRESTGQIYRRLCHLFKTESTNQVHEIESVLGHAFETTVSSKPCSDVRAVPSPTSKALLSEGMHPVTPLITVASTPVGPVKPRANRSSLFLNRIFGSKSRSDLQACVIPEITPARRRRRPVSAVFSHALHRLSTASIYNKRVSTPKFWSFY</sequence>
<protein>
    <submittedName>
        <fullName evidence="4">PID domain-containing protein</fullName>
    </submittedName>
</protein>
<reference evidence="4" key="1">
    <citation type="submission" date="2017-02" db="UniProtKB">
        <authorList>
            <consortium name="WormBaseParasite"/>
        </authorList>
    </citation>
    <scope>IDENTIFICATION</scope>
</reference>
<proteinExistence type="predicted"/>
<evidence type="ECO:0000313" key="3">
    <source>
        <dbReference type="Proteomes" id="UP000274756"/>
    </source>
</evidence>
<dbReference type="InterPro" id="IPR011993">
    <property type="entry name" value="PH-like_dom_sf"/>
</dbReference>
<evidence type="ECO:0000313" key="4">
    <source>
        <dbReference type="WBParaSite" id="DME_0000526701-mRNA-1"/>
    </source>
</evidence>
<dbReference type="Proteomes" id="UP000038040">
    <property type="component" value="Unplaced"/>
</dbReference>
<dbReference type="Proteomes" id="UP000274756">
    <property type="component" value="Unassembled WGS sequence"/>
</dbReference>
<dbReference type="EMBL" id="UYYG01001176">
    <property type="protein sequence ID" value="VDN59093.1"/>
    <property type="molecule type" value="Genomic_DNA"/>
</dbReference>
<dbReference type="Gene3D" id="2.30.29.30">
    <property type="entry name" value="Pleckstrin-homology domain (PH domain)/Phosphotyrosine-binding domain (PTB)"/>
    <property type="match status" value="1"/>
</dbReference>
<dbReference type="WBParaSite" id="DME_0000526701-mRNA-1">
    <property type="protein sequence ID" value="DME_0000526701-mRNA-1"/>
    <property type="gene ID" value="DME_0000526701"/>
</dbReference>
<organism evidence="2 4">
    <name type="scientific">Dracunculus medinensis</name>
    <name type="common">Guinea worm</name>
    <dbReference type="NCBI Taxonomy" id="318479"/>
    <lineage>
        <taxon>Eukaryota</taxon>
        <taxon>Metazoa</taxon>
        <taxon>Ecdysozoa</taxon>
        <taxon>Nematoda</taxon>
        <taxon>Chromadorea</taxon>
        <taxon>Rhabditida</taxon>
        <taxon>Spirurina</taxon>
        <taxon>Dracunculoidea</taxon>
        <taxon>Dracunculidae</taxon>
        <taxon>Dracunculus</taxon>
    </lineage>
</organism>
<reference evidence="1 3" key="2">
    <citation type="submission" date="2018-11" db="EMBL/GenBank/DDBJ databases">
        <authorList>
            <consortium name="Pathogen Informatics"/>
        </authorList>
    </citation>
    <scope>NUCLEOTIDE SEQUENCE [LARGE SCALE GENOMIC DNA]</scope>
</reference>
<dbReference type="AlphaFoldDB" id="A0A0N4UD78"/>
<gene>
    <name evidence="1" type="ORF">DME_LOCUS9066</name>
</gene>
<dbReference type="OrthoDB" id="10013007at2759"/>
<name>A0A0N4UD78_DRAME</name>
<dbReference type="SUPFAM" id="SSF50729">
    <property type="entry name" value="PH domain-like"/>
    <property type="match status" value="1"/>
</dbReference>
<accession>A0A0N4UD78</accession>
<evidence type="ECO:0000313" key="1">
    <source>
        <dbReference type="EMBL" id="VDN59093.1"/>
    </source>
</evidence>
<evidence type="ECO:0000313" key="2">
    <source>
        <dbReference type="Proteomes" id="UP000038040"/>
    </source>
</evidence>